<feature type="binding site" description="axial binding residue" evidence="14">
    <location>
        <position position="411"/>
    </location>
    <ligand>
        <name>heme</name>
        <dbReference type="ChEBI" id="CHEBI:30413"/>
    </ligand>
    <ligandPart>
        <name>Fe</name>
        <dbReference type="ChEBI" id="CHEBI:18248"/>
    </ligandPart>
</feature>
<dbReference type="Proteomes" id="UP001066276">
    <property type="component" value="Chromosome 5"/>
</dbReference>
<comment type="subcellular location">
    <subcellularLocation>
        <location evidence="2 13">Endoplasmic reticulum membrane</location>
    </subcellularLocation>
</comment>
<evidence type="ECO:0000256" key="3">
    <source>
        <dbReference type="ARBA" id="ARBA00004860"/>
    </source>
</evidence>
<evidence type="ECO:0000256" key="14">
    <source>
        <dbReference type="PIRSR" id="PIRSR000047-1"/>
    </source>
</evidence>
<dbReference type="GO" id="GO:0020037">
    <property type="term" value="F:heme binding"/>
    <property type="evidence" value="ECO:0007669"/>
    <property type="project" value="InterPro"/>
</dbReference>
<evidence type="ECO:0000313" key="18">
    <source>
        <dbReference type="Proteomes" id="UP001066276"/>
    </source>
</evidence>
<dbReference type="EMBL" id="JANPWB010000009">
    <property type="protein sequence ID" value="KAJ1149174.1"/>
    <property type="molecule type" value="Genomic_DNA"/>
</dbReference>
<dbReference type="PRINTS" id="PR00465">
    <property type="entry name" value="EP450IV"/>
</dbReference>
<gene>
    <name evidence="17" type="ORF">NDU88_001991</name>
</gene>
<dbReference type="InterPro" id="IPR024204">
    <property type="entry name" value="Cyt_P450_CYP7A1-type"/>
</dbReference>
<dbReference type="GO" id="GO:0005506">
    <property type="term" value="F:iron ion binding"/>
    <property type="evidence" value="ECO:0007669"/>
    <property type="project" value="InterPro"/>
</dbReference>
<keyword evidence="16" id="KW-0732">Signal</keyword>
<dbReference type="InterPro" id="IPR050529">
    <property type="entry name" value="CYP450_sterol_14alpha_dmase"/>
</dbReference>
<keyword evidence="7 13" id="KW-0256">Endoplasmic reticulum</keyword>
<keyword evidence="8" id="KW-0560">Oxidoreductase</keyword>
<dbReference type="GO" id="GO:0042632">
    <property type="term" value="P:cholesterol homeostasis"/>
    <property type="evidence" value="ECO:0007669"/>
    <property type="project" value="TreeGrafter"/>
</dbReference>
<comment type="pathway">
    <text evidence="3">Lipid metabolism; bile acid biosynthesis.</text>
</comment>
<evidence type="ECO:0008006" key="19">
    <source>
        <dbReference type="Google" id="ProtNLM"/>
    </source>
</evidence>
<evidence type="ECO:0000256" key="2">
    <source>
        <dbReference type="ARBA" id="ARBA00004586"/>
    </source>
</evidence>
<evidence type="ECO:0000256" key="5">
    <source>
        <dbReference type="ARBA" id="ARBA00022617"/>
    </source>
</evidence>
<comment type="similarity">
    <text evidence="4 13">Belongs to the cytochrome P450 family.</text>
</comment>
<evidence type="ECO:0000256" key="10">
    <source>
        <dbReference type="ARBA" id="ARBA00023098"/>
    </source>
</evidence>
<dbReference type="PANTHER" id="PTHR24304:SF2">
    <property type="entry name" value="24-HYDROXYCHOLESTEROL 7-ALPHA-HYDROXYLASE"/>
    <property type="match status" value="1"/>
</dbReference>
<keyword evidence="5 13" id="KW-0349">Heme</keyword>
<evidence type="ECO:0000256" key="15">
    <source>
        <dbReference type="PIRSR" id="PIRSR000047-2"/>
    </source>
</evidence>
<evidence type="ECO:0000256" key="8">
    <source>
        <dbReference type="ARBA" id="ARBA00023002"/>
    </source>
</evidence>
<evidence type="ECO:0000256" key="4">
    <source>
        <dbReference type="ARBA" id="ARBA00010617"/>
    </source>
</evidence>
<dbReference type="Gene3D" id="1.10.630.10">
    <property type="entry name" value="Cytochrome P450"/>
    <property type="match status" value="1"/>
</dbReference>
<keyword evidence="11 13" id="KW-0472">Membrane</keyword>
<dbReference type="InterPro" id="IPR002403">
    <property type="entry name" value="Cyt_P450_E_grp-IV"/>
</dbReference>
<feature type="signal peptide" evidence="16">
    <location>
        <begin position="1"/>
        <end position="28"/>
    </location>
</feature>
<dbReference type="AlphaFoldDB" id="A0AAV7R8P2"/>
<feature type="chain" id="PRO_5043529640" description="24-hydroxycholesterol 7-alpha-hydroxylase" evidence="16">
    <location>
        <begin position="29"/>
        <end position="466"/>
    </location>
</feature>
<dbReference type="GO" id="GO:0006699">
    <property type="term" value="P:bile acid biosynthetic process"/>
    <property type="evidence" value="ECO:0007669"/>
    <property type="project" value="TreeGrafter"/>
</dbReference>
<keyword evidence="6 13" id="KW-0479">Metal-binding</keyword>
<accession>A0AAV7R8P2</accession>
<dbReference type="PANTHER" id="PTHR24304">
    <property type="entry name" value="CYTOCHROME P450 FAMILY 7"/>
    <property type="match status" value="1"/>
</dbReference>
<sequence>MDPAAAVLLTLALALLFKVLLLRWRAPAAPPCVRGWIPWFGAAFELGKAPLEFIQRARIEYGPVFTVLAAGNRMTFVFDEEGVAAFFTSKQVDFPQAVQKPVQYTASITKENFYKGHNAIHDIMKRRLSVNNLHLYMKNLCEELHEHMTFLGPEGTLDLYDVVRQVMYPAVVNTLFGKEICPTSKTKIKEFKEHFQTFDEGFEHGSQLPDFLLRNWSKSKYWLLKVFEKVVEDAERTRPSDHNSKTLLQHLLDTLKGNSTHNNSMLLLWASQANANPITFWSLAFIISDPSIYKRVMEEICLVFDKKGKNNIELSEADLQALPFSKSCVLEAIRLRAPGAIARKVVQPLKIDNYIVPAGDMLMLSPYWMHRNPKYFSEPEKFQPERWKKANLEKNVFLDGFVAFGGGRYQCPGRWFALMEIHLVVVSILYKFDFVLLDPVPKQSDRHLVGTQQPDGPCRVNYKHRA</sequence>
<comment type="caution">
    <text evidence="17">The sequence shown here is derived from an EMBL/GenBank/DDBJ whole genome shotgun (WGS) entry which is preliminary data.</text>
</comment>
<dbReference type="CDD" id="cd20635">
    <property type="entry name" value="CYP39A1"/>
    <property type="match status" value="1"/>
</dbReference>
<evidence type="ECO:0000256" key="9">
    <source>
        <dbReference type="ARBA" id="ARBA00023004"/>
    </source>
</evidence>
<reference evidence="17" key="1">
    <citation type="journal article" date="2022" name="bioRxiv">
        <title>Sequencing and chromosome-scale assembly of the giantPleurodeles waltlgenome.</title>
        <authorList>
            <person name="Brown T."/>
            <person name="Elewa A."/>
            <person name="Iarovenko S."/>
            <person name="Subramanian E."/>
            <person name="Araus A.J."/>
            <person name="Petzold A."/>
            <person name="Susuki M."/>
            <person name="Suzuki K.-i.T."/>
            <person name="Hayashi T."/>
            <person name="Toyoda A."/>
            <person name="Oliveira C."/>
            <person name="Osipova E."/>
            <person name="Leigh N.D."/>
            <person name="Simon A."/>
            <person name="Yun M.H."/>
        </authorList>
    </citation>
    <scope>NUCLEOTIDE SEQUENCE</scope>
    <source>
        <strain evidence="17">20211129_DDA</strain>
        <tissue evidence="17">Liver</tissue>
    </source>
</reference>
<dbReference type="PIRSF" id="PIRSF000047">
    <property type="entry name" value="Cytochrome_CYPVIIA1"/>
    <property type="match status" value="1"/>
</dbReference>
<evidence type="ECO:0000256" key="13">
    <source>
        <dbReference type="PIRNR" id="PIRNR000047"/>
    </source>
</evidence>
<evidence type="ECO:0000256" key="16">
    <source>
        <dbReference type="SAM" id="SignalP"/>
    </source>
</evidence>
<evidence type="ECO:0000256" key="12">
    <source>
        <dbReference type="ARBA" id="ARBA00023221"/>
    </source>
</evidence>
<dbReference type="InterPro" id="IPR001128">
    <property type="entry name" value="Cyt_P450"/>
</dbReference>
<dbReference type="GO" id="GO:0008396">
    <property type="term" value="F:oxysterol 7-alpha-hydroxylase activity"/>
    <property type="evidence" value="ECO:0007669"/>
    <property type="project" value="TreeGrafter"/>
</dbReference>
<keyword evidence="18" id="KW-1185">Reference proteome</keyword>
<dbReference type="Pfam" id="PF00067">
    <property type="entry name" value="p450"/>
    <property type="match status" value="1"/>
</dbReference>
<protein>
    <recommendedName>
        <fullName evidence="19">24-hydroxycholesterol 7-alpha-hydroxylase</fullName>
    </recommendedName>
</protein>
<dbReference type="InterPro" id="IPR036396">
    <property type="entry name" value="Cyt_P450_sf"/>
</dbReference>
<keyword evidence="12" id="KW-0753">Steroid metabolism</keyword>
<evidence type="ECO:0000256" key="1">
    <source>
        <dbReference type="ARBA" id="ARBA00001971"/>
    </source>
</evidence>
<evidence type="ECO:0000256" key="7">
    <source>
        <dbReference type="ARBA" id="ARBA00022824"/>
    </source>
</evidence>
<keyword evidence="10" id="KW-0443">Lipid metabolism</keyword>
<feature type="binding site" evidence="15">
    <location>
        <position position="274"/>
    </location>
    <ligand>
        <name>substrate</name>
    </ligand>
</feature>
<evidence type="ECO:0000256" key="11">
    <source>
        <dbReference type="ARBA" id="ARBA00023136"/>
    </source>
</evidence>
<evidence type="ECO:0000313" key="17">
    <source>
        <dbReference type="EMBL" id="KAJ1149174.1"/>
    </source>
</evidence>
<comment type="cofactor">
    <cofactor evidence="1 13 14">
        <name>heme</name>
        <dbReference type="ChEBI" id="CHEBI:30413"/>
    </cofactor>
</comment>
<evidence type="ECO:0000256" key="6">
    <source>
        <dbReference type="ARBA" id="ARBA00022723"/>
    </source>
</evidence>
<dbReference type="SUPFAM" id="SSF48264">
    <property type="entry name" value="Cytochrome P450"/>
    <property type="match status" value="1"/>
</dbReference>
<dbReference type="GO" id="GO:0005789">
    <property type="term" value="C:endoplasmic reticulum membrane"/>
    <property type="evidence" value="ECO:0007669"/>
    <property type="project" value="UniProtKB-SubCell"/>
</dbReference>
<keyword evidence="9 13" id="KW-0408">Iron</keyword>
<proteinExistence type="inferred from homology"/>
<organism evidence="17 18">
    <name type="scientific">Pleurodeles waltl</name>
    <name type="common">Iberian ribbed newt</name>
    <dbReference type="NCBI Taxonomy" id="8319"/>
    <lineage>
        <taxon>Eukaryota</taxon>
        <taxon>Metazoa</taxon>
        <taxon>Chordata</taxon>
        <taxon>Craniata</taxon>
        <taxon>Vertebrata</taxon>
        <taxon>Euteleostomi</taxon>
        <taxon>Amphibia</taxon>
        <taxon>Batrachia</taxon>
        <taxon>Caudata</taxon>
        <taxon>Salamandroidea</taxon>
        <taxon>Salamandridae</taxon>
        <taxon>Pleurodelinae</taxon>
        <taxon>Pleurodeles</taxon>
    </lineage>
</organism>
<name>A0AAV7R8P2_PLEWA</name>